<feature type="compositionally biased region" description="Low complexity" evidence="3">
    <location>
        <begin position="776"/>
        <end position="795"/>
    </location>
</feature>
<dbReference type="PANTHER" id="PTHR48051">
    <property type="match status" value="1"/>
</dbReference>
<evidence type="ECO:0000256" key="2">
    <source>
        <dbReference type="ARBA" id="ARBA00022737"/>
    </source>
</evidence>
<dbReference type="Pfam" id="PF10428">
    <property type="entry name" value="SOG2"/>
    <property type="match status" value="1"/>
</dbReference>
<feature type="compositionally biased region" description="Low complexity" evidence="3">
    <location>
        <begin position="737"/>
        <end position="751"/>
    </location>
</feature>
<dbReference type="PANTHER" id="PTHR48051:SF1">
    <property type="entry name" value="RAS SUPPRESSOR PROTEIN 1"/>
    <property type="match status" value="1"/>
</dbReference>
<keyword evidence="5" id="KW-1185">Reference proteome</keyword>
<feature type="compositionally biased region" description="Polar residues" evidence="3">
    <location>
        <begin position="940"/>
        <end position="951"/>
    </location>
</feature>
<dbReference type="Gene3D" id="3.80.10.10">
    <property type="entry name" value="Ribonuclease Inhibitor"/>
    <property type="match status" value="1"/>
</dbReference>
<protein>
    <recommendedName>
        <fullName evidence="6">RAM signaling network component</fullName>
    </recommendedName>
</protein>
<accession>A0ABR3IVZ7</accession>
<dbReference type="SMART" id="SM00369">
    <property type="entry name" value="LRR_TYP"/>
    <property type="match status" value="4"/>
</dbReference>
<dbReference type="SMART" id="SM00364">
    <property type="entry name" value="LRR_BAC"/>
    <property type="match status" value="3"/>
</dbReference>
<keyword evidence="2" id="KW-0677">Repeat</keyword>
<organism evidence="4 5">
    <name type="scientific">Hohenbuehelia grisea</name>
    <dbReference type="NCBI Taxonomy" id="104357"/>
    <lineage>
        <taxon>Eukaryota</taxon>
        <taxon>Fungi</taxon>
        <taxon>Dikarya</taxon>
        <taxon>Basidiomycota</taxon>
        <taxon>Agaricomycotina</taxon>
        <taxon>Agaricomycetes</taxon>
        <taxon>Agaricomycetidae</taxon>
        <taxon>Agaricales</taxon>
        <taxon>Pleurotineae</taxon>
        <taxon>Pleurotaceae</taxon>
        <taxon>Hohenbuehelia</taxon>
    </lineage>
</organism>
<keyword evidence="1" id="KW-0433">Leucine-rich repeat</keyword>
<evidence type="ECO:0008006" key="6">
    <source>
        <dbReference type="Google" id="ProtNLM"/>
    </source>
</evidence>
<dbReference type="InterPro" id="IPR050216">
    <property type="entry name" value="LRR_domain-containing"/>
</dbReference>
<dbReference type="Pfam" id="PF12799">
    <property type="entry name" value="LRR_4"/>
    <property type="match status" value="1"/>
</dbReference>
<evidence type="ECO:0000256" key="1">
    <source>
        <dbReference type="ARBA" id="ARBA00022614"/>
    </source>
</evidence>
<feature type="region of interest" description="Disordered" evidence="3">
    <location>
        <begin position="733"/>
        <end position="752"/>
    </location>
</feature>
<dbReference type="EMBL" id="JASNQZ010000015">
    <property type="protein sequence ID" value="KAL0947467.1"/>
    <property type="molecule type" value="Genomic_DNA"/>
</dbReference>
<feature type="compositionally biased region" description="Polar residues" evidence="3">
    <location>
        <begin position="354"/>
        <end position="379"/>
    </location>
</feature>
<sequence>MFGSSVDRVATNSPFNKLDAFQFTSLGSYHISDALLRSPDDGATLDLTKQNLTEVGESGAEELATIGRNEDEDESIVTRVALSHNQLTTLPRAFALLSRLRYLNLRSNSFTVFPDVLTMMPSLDTLDISHNKLRSLPSKPGSLPNLRVLCLSRNKLRRLPTYLSWFEHLEIFQVDRNPIEWPPKSVLLPIGGVETPESMREWIKGLRSWLSEDPRTNKGYDRSGSALDHELAESYDSWSRLPLSESEFDAGLTPHARSFSIGSNFTMSSTSESFQEIEPPSLTNSIVMDQPPPLHLGILQSYSTETSPMHSPDTYLPSPADSDFGVRLNGLVSPPEPELNNTTLVEEESPSSPPQHTRNSSFASAGPVNTRSDLLSKQSMPDLRTAKLTFHKKRPELPERPGPPSNQKTDEFFMPSPLSMRQDSNSSLSSNPRIVASMGRESKDSSPARPAVPTMAFERNSYFRRLSTLPTLNLATTLPKPLMCLVDSARSILFAVCQVYLALEHYTVQAADDRLSNVLRKVLDPANSDMMQLINSLDRFDAMSRKVQPPASVCRALVEGCKDTVSVFGKAIGVLSLQLKMLGNEDVRYLRSLLLVLYGATAEISCAWQAMTPHLEAIKPLLHAKPPPAPMNHLATFNSADAHPASAPVGSTSLPYYMDSPASAHSALRSNPSVIRTARRHAGSFSSKDVEIGKTLPSYEDMPSVGGGVVPGSAPPVPILRKAKRQPTLPLTSVVISSPSPTNPPASAGPTVPAFLTEVIHPNHSRHGSQTSQYGSPISSSPSVSVPRVSGVEPPLASSSKQQVDKQALQAMREAVGVAPAVWEMMDSALADVLRTDAEVRESLERAKAVTNRLTTTIRTIVDGDARADKKVLWEDGHVFLKTVVQLSNVIKTHGGASSALRSNMVKLTNATEEFAILFHVSSFSPSVPARAYSPMLSAHPSTSSQASLRSNGAPASAPPEESRLGSSLSRSRSAQPVPSTRRLLVEPPRSALPSQSFKIPIVRRRDRHEAIPVGGVASR</sequence>
<feature type="region of interest" description="Disordered" evidence="3">
    <location>
        <begin position="304"/>
        <end position="323"/>
    </location>
</feature>
<dbReference type="PROSITE" id="PS51450">
    <property type="entry name" value="LRR"/>
    <property type="match status" value="2"/>
</dbReference>
<feature type="region of interest" description="Disordered" evidence="3">
    <location>
        <begin position="764"/>
        <end position="805"/>
    </location>
</feature>
<dbReference type="SUPFAM" id="SSF52058">
    <property type="entry name" value="L domain-like"/>
    <property type="match status" value="1"/>
</dbReference>
<dbReference type="InterPro" id="IPR003591">
    <property type="entry name" value="Leu-rich_rpt_typical-subtyp"/>
</dbReference>
<dbReference type="InterPro" id="IPR032675">
    <property type="entry name" value="LRR_dom_sf"/>
</dbReference>
<name>A0ABR3IVZ7_9AGAR</name>
<feature type="region of interest" description="Disordered" evidence="3">
    <location>
        <begin position="936"/>
        <end position="1020"/>
    </location>
</feature>
<comment type="caution">
    <text evidence="4">The sequence shown here is derived from an EMBL/GenBank/DDBJ whole genome shotgun (WGS) entry which is preliminary data.</text>
</comment>
<proteinExistence type="predicted"/>
<evidence type="ECO:0000256" key="3">
    <source>
        <dbReference type="SAM" id="MobiDB-lite"/>
    </source>
</evidence>
<feature type="compositionally biased region" description="Low complexity" evidence="3">
    <location>
        <begin position="965"/>
        <end position="974"/>
    </location>
</feature>
<evidence type="ECO:0000313" key="4">
    <source>
        <dbReference type="EMBL" id="KAL0947467.1"/>
    </source>
</evidence>
<feature type="region of interest" description="Disordered" evidence="3">
    <location>
        <begin position="329"/>
        <end position="430"/>
    </location>
</feature>
<gene>
    <name evidence="4" type="ORF">HGRIS_013573</name>
</gene>
<evidence type="ECO:0000313" key="5">
    <source>
        <dbReference type="Proteomes" id="UP001556367"/>
    </source>
</evidence>
<dbReference type="InterPro" id="IPR019487">
    <property type="entry name" value="RAM_signalling_pathway_SOG2"/>
</dbReference>
<dbReference type="InterPro" id="IPR025875">
    <property type="entry name" value="Leu-rich_rpt_4"/>
</dbReference>
<reference evidence="5" key="1">
    <citation type="submission" date="2024-06" db="EMBL/GenBank/DDBJ databases">
        <title>Multi-omics analyses provide insights into the biosynthesis of the anticancer antibiotic pleurotin in Hohenbuehelia grisea.</title>
        <authorList>
            <person name="Weaver J.A."/>
            <person name="Alberti F."/>
        </authorList>
    </citation>
    <scope>NUCLEOTIDE SEQUENCE [LARGE SCALE GENOMIC DNA]</scope>
    <source>
        <strain evidence="5">T-177</strain>
    </source>
</reference>
<dbReference type="Proteomes" id="UP001556367">
    <property type="component" value="Unassembled WGS sequence"/>
</dbReference>
<dbReference type="InterPro" id="IPR001611">
    <property type="entry name" value="Leu-rich_rpt"/>
</dbReference>
<feature type="compositionally biased region" description="Polar residues" evidence="3">
    <location>
        <begin position="419"/>
        <end position="430"/>
    </location>
</feature>